<dbReference type="Gene3D" id="1.20.120.520">
    <property type="entry name" value="nmb1532 protein domain like"/>
    <property type="match status" value="1"/>
</dbReference>
<dbReference type="SMR" id="Q9Z3V4"/>
<sequence length="158" mass="17941">MTITANALNATDLRRLEANHQQLLDLGFQLEQAMEETGLDLEYAKLRRLSAAILLLLKDAHDLEERVLFPGFDRRAGSCFSVMMIEHLKAEHRYDRLAADELRLTLQALADGTCSLPIETITRMLTGFLECLRRHVSTEKLLMEALLAAEAEEREIFA</sequence>
<accession>Q9Z3V4</accession>
<name>Q9Z3V4_9HYPH</name>
<dbReference type="InterPro" id="IPR012312">
    <property type="entry name" value="Hemerythrin-like"/>
</dbReference>
<evidence type="ECO:0000259" key="1">
    <source>
        <dbReference type="Pfam" id="PF01814"/>
    </source>
</evidence>
<dbReference type="AlphaFoldDB" id="Q9Z3V4"/>
<gene>
    <name evidence="2" type="primary">tpC</name>
</gene>
<reference evidence="2" key="1">
    <citation type="journal article" date="1999" name="J. Bacteriol.">
        <title>The periplasmic nitrate reductase in Pseudomonas sp. strain G-179 catalyzes the first step of denitrification.</title>
        <authorList>
            <person name="Bedzyk L."/>
            <person name="Wang T."/>
            <person name="Ye R.W."/>
        </authorList>
    </citation>
    <scope>NUCLEOTIDE SEQUENCE</scope>
    <source>
        <strain evidence="2">G-179</strain>
    </source>
</reference>
<dbReference type="EMBL" id="AF083948">
    <property type="protein sequence ID" value="AAC79453.1"/>
    <property type="molecule type" value="Genomic_DNA"/>
</dbReference>
<evidence type="ECO:0000313" key="2">
    <source>
        <dbReference type="EMBL" id="AAC79453.1"/>
    </source>
</evidence>
<protein>
    <submittedName>
        <fullName evidence="2">Calcium or iron-binding protein</fullName>
    </submittedName>
</protein>
<proteinExistence type="predicted"/>
<organism evidence="2">
    <name type="scientific">Pseudomonas sp. G-179</name>
    <dbReference type="NCBI Taxonomy" id="71238"/>
    <lineage>
        <taxon>Bacteria</taxon>
        <taxon>Pseudomonadati</taxon>
        <taxon>Pseudomonadota</taxon>
        <taxon>Alphaproteobacteria</taxon>
        <taxon>Hyphomicrobiales</taxon>
        <taxon>Rhizobiaceae</taxon>
    </lineage>
</organism>
<feature type="domain" description="Hemerythrin-like" evidence="1">
    <location>
        <begin position="13"/>
        <end position="143"/>
    </location>
</feature>
<dbReference type="Pfam" id="PF01814">
    <property type="entry name" value="Hemerythrin"/>
    <property type="match status" value="1"/>
</dbReference>